<dbReference type="GO" id="GO:0005886">
    <property type="term" value="C:plasma membrane"/>
    <property type="evidence" value="ECO:0007669"/>
    <property type="project" value="UniProtKB-SubCell"/>
</dbReference>
<evidence type="ECO:0000313" key="9">
    <source>
        <dbReference type="EMBL" id="SIQ92826.1"/>
    </source>
</evidence>
<comment type="function">
    <text evidence="8">Mediates influx of magnesium ions.</text>
</comment>
<evidence type="ECO:0000256" key="4">
    <source>
        <dbReference type="ARBA" id="ARBA00022475"/>
    </source>
</evidence>
<dbReference type="STRING" id="34027.SAMN05421829_10850"/>
<reference evidence="10" key="1">
    <citation type="submission" date="2017-01" db="EMBL/GenBank/DDBJ databases">
        <authorList>
            <person name="Varghese N."/>
            <person name="Submissions S."/>
        </authorList>
    </citation>
    <scope>NUCLEOTIDE SEQUENCE [LARGE SCALE GENOMIC DNA]</scope>
    <source>
        <strain evidence="10">ATCC 51758</strain>
    </source>
</reference>
<evidence type="ECO:0000313" key="10">
    <source>
        <dbReference type="Proteomes" id="UP000186819"/>
    </source>
</evidence>
<dbReference type="NCBIfam" id="TIGR00383">
    <property type="entry name" value="corA"/>
    <property type="match status" value="1"/>
</dbReference>
<dbReference type="CDD" id="cd12828">
    <property type="entry name" value="TmCorA-like_1"/>
    <property type="match status" value="1"/>
</dbReference>
<organism evidence="9 10">
    <name type="scientific">Aromatoleum tolulyticum</name>
    <dbReference type="NCBI Taxonomy" id="34027"/>
    <lineage>
        <taxon>Bacteria</taxon>
        <taxon>Pseudomonadati</taxon>
        <taxon>Pseudomonadota</taxon>
        <taxon>Betaproteobacteria</taxon>
        <taxon>Rhodocyclales</taxon>
        <taxon>Rhodocyclaceae</taxon>
        <taxon>Aromatoleum</taxon>
    </lineage>
</organism>
<dbReference type="Gene3D" id="3.30.460.20">
    <property type="entry name" value="CorA soluble domain-like"/>
    <property type="match status" value="1"/>
</dbReference>
<protein>
    <recommendedName>
        <fullName evidence="8">Magnesium transport protein CorA</fullName>
    </recommendedName>
</protein>
<feature type="transmembrane region" description="Helical" evidence="8">
    <location>
        <begin position="339"/>
        <end position="358"/>
    </location>
</feature>
<comment type="similarity">
    <text evidence="2 8">Belongs to the CorA metal ion transporter (MIT) (TC 1.A.35) family.</text>
</comment>
<name>A0A1N6WS15_9RHOO</name>
<gene>
    <name evidence="8" type="primary">corA</name>
    <name evidence="9" type="ORF">SAMN05421829_10850</name>
</gene>
<evidence type="ECO:0000256" key="7">
    <source>
        <dbReference type="ARBA" id="ARBA00023136"/>
    </source>
</evidence>
<dbReference type="Gene3D" id="1.20.58.340">
    <property type="entry name" value="Magnesium transport protein CorA, transmembrane region"/>
    <property type="match status" value="2"/>
</dbReference>
<dbReference type="SUPFAM" id="SSF144083">
    <property type="entry name" value="Magnesium transport protein CorA, transmembrane region"/>
    <property type="match status" value="1"/>
</dbReference>
<dbReference type="Pfam" id="PF01544">
    <property type="entry name" value="CorA"/>
    <property type="match status" value="1"/>
</dbReference>
<dbReference type="GO" id="GO:0015095">
    <property type="term" value="F:magnesium ion transmembrane transporter activity"/>
    <property type="evidence" value="ECO:0007669"/>
    <property type="project" value="UniProtKB-UniRule"/>
</dbReference>
<dbReference type="GO" id="GO:0015087">
    <property type="term" value="F:cobalt ion transmembrane transporter activity"/>
    <property type="evidence" value="ECO:0007669"/>
    <property type="project" value="UniProtKB-UniRule"/>
</dbReference>
<evidence type="ECO:0000256" key="8">
    <source>
        <dbReference type="RuleBase" id="RU362010"/>
    </source>
</evidence>
<dbReference type="RefSeq" id="WP_076602556.1">
    <property type="nucleotide sequence ID" value="NZ_FTMD01000008.1"/>
</dbReference>
<keyword evidence="8" id="KW-0460">Magnesium</keyword>
<dbReference type="OrthoDB" id="9803416at2"/>
<feature type="transmembrane region" description="Helical" evidence="8">
    <location>
        <begin position="305"/>
        <end position="327"/>
    </location>
</feature>
<evidence type="ECO:0000256" key="3">
    <source>
        <dbReference type="ARBA" id="ARBA00022448"/>
    </source>
</evidence>
<evidence type="ECO:0000256" key="6">
    <source>
        <dbReference type="ARBA" id="ARBA00022989"/>
    </source>
</evidence>
<keyword evidence="8" id="KW-0406">Ion transport</keyword>
<keyword evidence="4 8" id="KW-1003">Cell membrane</keyword>
<keyword evidence="3 8" id="KW-0813">Transport</keyword>
<comment type="subcellular location">
    <subcellularLocation>
        <location evidence="1">Cell membrane</location>
        <topology evidence="1">Multi-pass membrane protein</topology>
    </subcellularLocation>
    <subcellularLocation>
        <location evidence="8">Membrane</location>
        <topology evidence="8">Multi-pass membrane protein</topology>
    </subcellularLocation>
</comment>
<dbReference type="PANTHER" id="PTHR46494:SF1">
    <property type="entry name" value="CORA FAMILY METAL ION TRANSPORTER (EUROFUNG)"/>
    <property type="match status" value="1"/>
</dbReference>
<keyword evidence="5 8" id="KW-0812">Transmembrane</keyword>
<dbReference type="InterPro" id="IPR045861">
    <property type="entry name" value="CorA_cytoplasmic_dom"/>
</dbReference>
<sequence length="365" mass="41431">MKTSRNGTRRRKTKAITTAKAGLPPGSLVHVGAVKTDRPEITLIAYDENGIEERRFASIVESREYTPAHERLWLNVHGLQNAEILGEIGRRFQLHPLVLEDILNTHQRPKIEDYGSYLFCVLRVFEYDAASRTLGSDQISVVLGENFVLTFQERRTGIFEPIRDRLRAPLAPVLKRGTDYLAYTLLDAVIDRYFIVVDQLGDTAEQLEDDALASPTPALLRTINLVKHDTQLLRRAIWPLREVLNSLLRGESAFFQQDTRLYLRDVYDHTIHVIETLDAVRELLGDLMDIYLSAVSNRLNVEVRILTVLTTLFLPATLITGIFGMNFERMPLIADGQGFYVALAIMAAVAAAMAAAFWRRNWLRL</sequence>
<keyword evidence="10" id="KW-1185">Reference proteome</keyword>
<proteinExistence type="inferred from homology"/>
<dbReference type="GO" id="GO:0000287">
    <property type="term" value="F:magnesium ion binding"/>
    <property type="evidence" value="ECO:0007669"/>
    <property type="project" value="TreeGrafter"/>
</dbReference>
<dbReference type="SUPFAM" id="SSF143865">
    <property type="entry name" value="CorA soluble domain-like"/>
    <property type="match status" value="1"/>
</dbReference>
<dbReference type="InterPro" id="IPR002523">
    <property type="entry name" value="MgTranspt_CorA/ZnTranspt_ZntB"/>
</dbReference>
<dbReference type="InterPro" id="IPR045863">
    <property type="entry name" value="CorA_TM1_TM2"/>
</dbReference>
<dbReference type="GO" id="GO:0050897">
    <property type="term" value="F:cobalt ion binding"/>
    <property type="evidence" value="ECO:0007669"/>
    <property type="project" value="TreeGrafter"/>
</dbReference>
<keyword evidence="7 8" id="KW-0472">Membrane</keyword>
<dbReference type="EMBL" id="FTMD01000008">
    <property type="protein sequence ID" value="SIQ92826.1"/>
    <property type="molecule type" value="Genomic_DNA"/>
</dbReference>
<dbReference type="InterPro" id="IPR004488">
    <property type="entry name" value="Mg/Co-transport_prot_CorA"/>
</dbReference>
<dbReference type="AlphaFoldDB" id="A0A1N6WS15"/>
<accession>A0A1N6WS15</accession>
<keyword evidence="6 8" id="KW-1133">Transmembrane helix</keyword>
<evidence type="ECO:0000256" key="1">
    <source>
        <dbReference type="ARBA" id="ARBA00004651"/>
    </source>
</evidence>
<dbReference type="PANTHER" id="PTHR46494">
    <property type="entry name" value="CORA FAMILY METAL ION TRANSPORTER (EUROFUNG)"/>
    <property type="match status" value="1"/>
</dbReference>
<evidence type="ECO:0000256" key="2">
    <source>
        <dbReference type="ARBA" id="ARBA00009765"/>
    </source>
</evidence>
<dbReference type="Proteomes" id="UP000186819">
    <property type="component" value="Unassembled WGS sequence"/>
</dbReference>
<evidence type="ECO:0000256" key="5">
    <source>
        <dbReference type="ARBA" id="ARBA00022692"/>
    </source>
</evidence>
<dbReference type="FunFam" id="1.20.58.340:FF:000012">
    <property type="entry name" value="Magnesium transport protein CorA"/>
    <property type="match status" value="1"/>
</dbReference>